<dbReference type="AlphaFoldDB" id="A0A5B7CM82"/>
<proteinExistence type="predicted"/>
<accession>A0A5B7CM82</accession>
<dbReference type="Proteomes" id="UP000324222">
    <property type="component" value="Unassembled WGS sequence"/>
</dbReference>
<protein>
    <submittedName>
        <fullName evidence="1">Uncharacterized protein</fullName>
    </submittedName>
</protein>
<reference evidence="1 2" key="1">
    <citation type="submission" date="2019-05" db="EMBL/GenBank/DDBJ databases">
        <title>Another draft genome of Portunus trituberculatus and its Hox gene families provides insights of decapod evolution.</title>
        <authorList>
            <person name="Jeong J.-H."/>
            <person name="Song I."/>
            <person name="Kim S."/>
            <person name="Choi T."/>
            <person name="Kim D."/>
            <person name="Ryu S."/>
            <person name="Kim W."/>
        </authorList>
    </citation>
    <scope>NUCLEOTIDE SEQUENCE [LARGE SCALE GENOMIC DNA]</scope>
    <source>
        <tissue evidence="1">Muscle</tissue>
    </source>
</reference>
<name>A0A5B7CM82_PORTR</name>
<evidence type="ECO:0000313" key="1">
    <source>
        <dbReference type="EMBL" id="MPC10178.1"/>
    </source>
</evidence>
<evidence type="ECO:0000313" key="2">
    <source>
        <dbReference type="Proteomes" id="UP000324222"/>
    </source>
</evidence>
<organism evidence="1 2">
    <name type="scientific">Portunus trituberculatus</name>
    <name type="common">Swimming crab</name>
    <name type="synonym">Neptunus trituberculatus</name>
    <dbReference type="NCBI Taxonomy" id="210409"/>
    <lineage>
        <taxon>Eukaryota</taxon>
        <taxon>Metazoa</taxon>
        <taxon>Ecdysozoa</taxon>
        <taxon>Arthropoda</taxon>
        <taxon>Crustacea</taxon>
        <taxon>Multicrustacea</taxon>
        <taxon>Malacostraca</taxon>
        <taxon>Eumalacostraca</taxon>
        <taxon>Eucarida</taxon>
        <taxon>Decapoda</taxon>
        <taxon>Pleocyemata</taxon>
        <taxon>Brachyura</taxon>
        <taxon>Eubrachyura</taxon>
        <taxon>Portunoidea</taxon>
        <taxon>Portunidae</taxon>
        <taxon>Portuninae</taxon>
        <taxon>Portunus</taxon>
    </lineage>
</organism>
<comment type="caution">
    <text evidence="1">The sequence shown here is derived from an EMBL/GenBank/DDBJ whole genome shotgun (WGS) entry which is preliminary data.</text>
</comment>
<dbReference type="EMBL" id="VSRR010000104">
    <property type="protein sequence ID" value="MPC10178.1"/>
    <property type="molecule type" value="Genomic_DNA"/>
</dbReference>
<sequence length="72" mass="7661">MASFVLPHNINSSCSDFGVSAGCMTYRTTILTGYMPQLRALSGGTVKAMRPFLSVTSVEICCHSPPGGSRMM</sequence>
<gene>
    <name evidence="1" type="ORF">E2C01_002808</name>
</gene>
<keyword evidence="2" id="KW-1185">Reference proteome</keyword>